<accession>A0A812EPG7</accession>
<organism evidence="8 9">
    <name type="scientific">Acanthosepion pharaonis</name>
    <name type="common">Pharaoh cuttlefish</name>
    <name type="synonym">Sepia pharaonis</name>
    <dbReference type="NCBI Taxonomy" id="158019"/>
    <lineage>
        <taxon>Eukaryota</taxon>
        <taxon>Metazoa</taxon>
        <taxon>Spiralia</taxon>
        <taxon>Lophotrochozoa</taxon>
        <taxon>Mollusca</taxon>
        <taxon>Cephalopoda</taxon>
        <taxon>Coleoidea</taxon>
        <taxon>Decapodiformes</taxon>
        <taxon>Sepiida</taxon>
        <taxon>Sepiina</taxon>
        <taxon>Sepiidae</taxon>
        <taxon>Acanthosepion</taxon>
    </lineage>
</organism>
<dbReference type="OrthoDB" id="416777at2759"/>
<feature type="region of interest" description="Disordered" evidence="7">
    <location>
        <begin position="1"/>
        <end position="26"/>
    </location>
</feature>
<evidence type="ECO:0000256" key="1">
    <source>
        <dbReference type="ARBA" id="ARBA00022801"/>
    </source>
</evidence>
<proteinExistence type="inferred from homology"/>
<dbReference type="EMBL" id="CAHIKZ030005579">
    <property type="protein sequence ID" value="CAE1330541.1"/>
    <property type="molecule type" value="Genomic_DNA"/>
</dbReference>
<dbReference type="PANTHER" id="PTHR21314:SF0">
    <property type="entry name" value="QUEUOSINE 5'-PHOSPHATE N-GLYCOSYLASE_HYDROLASE"/>
    <property type="match status" value="1"/>
</dbReference>
<dbReference type="Pfam" id="PF10343">
    <property type="entry name" value="Q_salvage"/>
    <property type="match status" value="1"/>
</dbReference>
<keyword evidence="1 6" id="KW-0378">Hydrolase</keyword>
<dbReference type="GO" id="GO:0006400">
    <property type="term" value="P:tRNA modification"/>
    <property type="evidence" value="ECO:0007669"/>
    <property type="project" value="TreeGrafter"/>
</dbReference>
<comment type="catalytic activity">
    <reaction evidence="5 6">
        <text>queuosine 5'-phosphate + H2O = queuine + D-ribose 5-phosphate</text>
        <dbReference type="Rhea" id="RHEA:75387"/>
        <dbReference type="ChEBI" id="CHEBI:15377"/>
        <dbReference type="ChEBI" id="CHEBI:17433"/>
        <dbReference type="ChEBI" id="CHEBI:78346"/>
        <dbReference type="ChEBI" id="CHEBI:194371"/>
    </reaction>
    <physiologicalReaction direction="left-to-right" evidence="5 6">
        <dbReference type="Rhea" id="RHEA:75388"/>
    </physiologicalReaction>
</comment>
<evidence type="ECO:0000313" key="8">
    <source>
        <dbReference type="EMBL" id="CAE1330541.1"/>
    </source>
</evidence>
<comment type="similarity">
    <text evidence="2 6">Belongs to the QNG1 protein family.</text>
</comment>
<keyword evidence="9" id="KW-1185">Reference proteome</keyword>
<dbReference type="Proteomes" id="UP000597762">
    <property type="component" value="Unassembled WGS sequence"/>
</dbReference>
<feature type="compositionally biased region" description="Polar residues" evidence="7">
    <location>
        <begin position="1"/>
        <end position="12"/>
    </location>
</feature>
<name>A0A812EPG7_ACAPH</name>
<evidence type="ECO:0000256" key="2">
    <source>
        <dbReference type="ARBA" id="ARBA00035119"/>
    </source>
</evidence>
<evidence type="ECO:0000256" key="5">
    <source>
        <dbReference type="ARBA" id="ARBA00048204"/>
    </source>
</evidence>
<dbReference type="GO" id="GO:0016787">
    <property type="term" value="F:hydrolase activity"/>
    <property type="evidence" value="ECO:0007669"/>
    <property type="project" value="UniProtKB-KW"/>
</dbReference>
<gene>
    <name evidence="8" type="ORF">SPHA_79827</name>
</gene>
<dbReference type="InterPro" id="IPR019438">
    <property type="entry name" value="Q_salvage"/>
</dbReference>
<comment type="function">
    <text evidence="6">Catalyzes the hydrolysis of queuosine 5'-phosphate, releasing the nucleobase queuine (q). Is required for salvage of queuine from exogenous queuosine (Q) that is imported and then converted to queuosine 5'-phosphate intracellularly.</text>
</comment>
<dbReference type="EC" id="3.2.2.-" evidence="6"/>
<evidence type="ECO:0000256" key="4">
    <source>
        <dbReference type="ARBA" id="ARBA00035393"/>
    </source>
</evidence>
<dbReference type="AlphaFoldDB" id="A0A812EPG7"/>
<evidence type="ECO:0000256" key="7">
    <source>
        <dbReference type="SAM" id="MobiDB-lite"/>
    </source>
</evidence>
<evidence type="ECO:0000256" key="3">
    <source>
        <dbReference type="ARBA" id="ARBA00035306"/>
    </source>
</evidence>
<reference evidence="8" key="1">
    <citation type="submission" date="2021-01" db="EMBL/GenBank/DDBJ databases">
        <authorList>
            <person name="Li R."/>
            <person name="Bekaert M."/>
        </authorList>
    </citation>
    <scope>NUCLEOTIDE SEQUENCE</scope>
    <source>
        <strain evidence="8">Farmed</strain>
    </source>
</reference>
<sequence length="387" mass="44972">MSNTRPRYSQQGPGVRLQHQGHKSKRVSYKRVHKLQEGPHIRNWIDVYFTPALANSSEQLIAEASKDVEICTKGIEKIANVMYEAVKNETFSIKNWKKHELNPKTMDAAAIDWIFLVDTLNFSFWHADEENKFVVNYNGKGWTGYWSLCAAINRAIDNGIPVTSADYYASISQEQLMDIFKSDSAQNIPMLEERLEVLHETGKILLQRCGGSFVHCIRMCDNSAEKLLHFVTTNFPSYQDEAEFGNKQVAFYKRAQILIADIWACFEGQGLGFFYDIDFLTIFADYRIPQALNYFEVLKYSDSLMKILEKDKLLVSKDRLEVEIRGCTIWAIELIKEETKKLLEKDPETKDALFNSVLIDYFLWDYRRDHADGMKQVPFHKVRSIYY</sequence>
<evidence type="ECO:0000256" key="6">
    <source>
        <dbReference type="RuleBase" id="RU365002"/>
    </source>
</evidence>
<evidence type="ECO:0000313" key="9">
    <source>
        <dbReference type="Proteomes" id="UP000597762"/>
    </source>
</evidence>
<comment type="caution">
    <text evidence="8">The sequence shown here is derived from an EMBL/GenBank/DDBJ whole genome shotgun (WGS) entry which is preliminary data.</text>
</comment>
<protein>
    <recommendedName>
        <fullName evidence="3 6">Queuosine 5'-phosphate N-glycosylase/hydrolase</fullName>
        <ecNumber evidence="6">3.2.2.-</ecNumber>
    </recommendedName>
    <alternativeName>
        <fullName evidence="4 6">Queuosine-nucleotide N-glycosylase/hydrolase</fullName>
    </alternativeName>
</protein>
<dbReference type="PANTHER" id="PTHR21314">
    <property type="entry name" value="QUEUOSINE 5'-PHOSPHATE N-GLYCOSYLASE_HYDROLASE-RELATED"/>
    <property type="match status" value="1"/>
</dbReference>